<evidence type="ECO:0000313" key="4">
    <source>
        <dbReference type="Proteomes" id="UP001243212"/>
    </source>
</evidence>
<feature type="domain" description="RCK C-terminal" evidence="2">
    <location>
        <begin position="134"/>
        <end position="215"/>
    </location>
</feature>
<feature type="domain" description="RCK N-terminal" evidence="1">
    <location>
        <begin position="1"/>
        <end position="118"/>
    </location>
</feature>
<evidence type="ECO:0000313" key="3">
    <source>
        <dbReference type="EMBL" id="MDP9807132.1"/>
    </source>
</evidence>
<dbReference type="RefSeq" id="WP_307683303.1">
    <property type="nucleotide sequence ID" value="NZ_JAUSQX010000001.1"/>
</dbReference>
<dbReference type="InterPro" id="IPR036291">
    <property type="entry name" value="NAD(P)-bd_dom_sf"/>
</dbReference>
<name>A0ABT9NIV1_9ACTO</name>
<dbReference type="SUPFAM" id="SSF51735">
    <property type="entry name" value="NAD(P)-binding Rossmann-fold domains"/>
    <property type="match status" value="1"/>
</dbReference>
<dbReference type="Proteomes" id="UP001243212">
    <property type="component" value="Unassembled WGS sequence"/>
</dbReference>
<dbReference type="PROSITE" id="PS51201">
    <property type="entry name" value="RCK_N"/>
    <property type="match status" value="1"/>
</dbReference>
<comment type="caution">
    <text evidence="3">The sequence shown here is derived from an EMBL/GenBank/DDBJ whole genome shotgun (WGS) entry which is preliminary data.</text>
</comment>
<evidence type="ECO:0000259" key="2">
    <source>
        <dbReference type="PROSITE" id="PS51202"/>
    </source>
</evidence>
<dbReference type="Pfam" id="PF02254">
    <property type="entry name" value="TrkA_N"/>
    <property type="match status" value="1"/>
</dbReference>
<dbReference type="InterPro" id="IPR006037">
    <property type="entry name" value="RCK_C"/>
</dbReference>
<dbReference type="Gene3D" id="3.40.50.720">
    <property type="entry name" value="NAD(P)-binding Rossmann-like Domain"/>
    <property type="match status" value="1"/>
</dbReference>
<dbReference type="InterPro" id="IPR003148">
    <property type="entry name" value="RCK_N"/>
</dbReference>
<dbReference type="InterPro" id="IPR050721">
    <property type="entry name" value="Trk_Ktr_HKT_K-transport"/>
</dbReference>
<protein>
    <submittedName>
        <fullName evidence="3">Trk system potassium uptake protein TrkA</fullName>
    </submittedName>
</protein>
<dbReference type="EMBL" id="JAUSQX010000001">
    <property type="protein sequence ID" value="MDP9807132.1"/>
    <property type="molecule type" value="Genomic_DNA"/>
</dbReference>
<keyword evidence="4" id="KW-1185">Reference proteome</keyword>
<dbReference type="SUPFAM" id="SSF116726">
    <property type="entry name" value="TrkA C-terminal domain-like"/>
    <property type="match status" value="1"/>
</dbReference>
<dbReference type="PANTHER" id="PTHR43833:SF8">
    <property type="entry name" value="TRK SYSTEM POTASSIUM UPTAKE PROTEIN TRKA"/>
    <property type="match status" value="1"/>
</dbReference>
<proteinExistence type="predicted"/>
<dbReference type="InterPro" id="IPR036721">
    <property type="entry name" value="RCK_C_sf"/>
</dbReference>
<accession>A0ABT9NIV1</accession>
<dbReference type="PROSITE" id="PS51202">
    <property type="entry name" value="RCK_C"/>
    <property type="match status" value="1"/>
</dbReference>
<reference evidence="3 4" key="1">
    <citation type="submission" date="2023-07" db="EMBL/GenBank/DDBJ databases">
        <title>Sequencing the genomes of 1000 actinobacteria strains.</title>
        <authorList>
            <person name="Klenk H.-P."/>
        </authorList>
    </citation>
    <scope>NUCLEOTIDE SEQUENCE [LARGE SCALE GENOMIC DNA]</scope>
    <source>
        <strain evidence="3 4">DSM 17163</strain>
    </source>
</reference>
<sequence>MHFVIMGCGRVGAELAMRIEDRGHSVSVIDQNSRAFARLPQEFSGQQVTGIGFDRGILEHAGIAEAAGFAAVSSGDNSNIIAARVVRETFGLNNVVARIYDSTRAKVYSKLGIGVVAPVTWTSNRVLHQLIAFGPHVEHIDNATQTALFYVDLDSSWFGQTVADIERHTGARVAYLTRELELVLPQQNTVIQDDDELRLLSHASKIHAIQRILNHRLGDDEW</sequence>
<organism evidence="3 4">
    <name type="scientific">Trueperella bonasi</name>
    <dbReference type="NCBI Taxonomy" id="312286"/>
    <lineage>
        <taxon>Bacteria</taxon>
        <taxon>Bacillati</taxon>
        <taxon>Actinomycetota</taxon>
        <taxon>Actinomycetes</taxon>
        <taxon>Actinomycetales</taxon>
        <taxon>Actinomycetaceae</taxon>
        <taxon>Trueperella</taxon>
    </lineage>
</organism>
<dbReference type="Gene3D" id="3.30.70.1450">
    <property type="entry name" value="Regulator of K+ conductance, C-terminal domain"/>
    <property type="match status" value="1"/>
</dbReference>
<gene>
    <name evidence="3" type="ORF">J2S70_001714</name>
</gene>
<evidence type="ECO:0000259" key="1">
    <source>
        <dbReference type="PROSITE" id="PS51201"/>
    </source>
</evidence>
<dbReference type="Pfam" id="PF02080">
    <property type="entry name" value="TrkA_C"/>
    <property type="match status" value="1"/>
</dbReference>
<dbReference type="PANTHER" id="PTHR43833">
    <property type="entry name" value="POTASSIUM CHANNEL PROTEIN 2-RELATED-RELATED"/>
    <property type="match status" value="1"/>
</dbReference>